<proteinExistence type="predicted"/>
<comment type="caution">
    <text evidence="1">The sequence shown here is derived from an EMBL/GenBank/DDBJ whole genome shotgun (WGS) entry which is preliminary data.</text>
</comment>
<dbReference type="PANTHER" id="PTHR30037:SF4">
    <property type="entry name" value="DNA-3-METHYLADENINE GLYCOSYLASE I"/>
    <property type="match status" value="1"/>
</dbReference>
<protein>
    <submittedName>
        <fullName evidence="1">DNA-3-methyladenine glycosylase I</fullName>
    </submittedName>
</protein>
<evidence type="ECO:0000313" key="1">
    <source>
        <dbReference type="EMBL" id="GAA0818814.1"/>
    </source>
</evidence>
<dbReference type="Proteomes" id="UP001500021">
    <property type="component" value="Unassembled WGS sequence"/>
</dbReference>
<dbReference type="PANTHER" id="PTHR30037">
    <property type="entry name" value="DNA-3-METHYLADENINE GLYCOSYLASE 1"/>
    <property type="match status" value="1"/>
</dbReference>
<dbReference type="EMBL" id="BAAAFA010000007">
    <property type="protein sequence ID" value="GAA0818814.1"/>
    <property type="molecule type" value="Genomic_DNA"/>
</dbReference>
<gene>
    <name evidence="1" type="ORF">GCM10009111_22010</name>
</gene>
<name>A0ABP3WMW9_9GAMM</name>
<dbReference type="SUPFAM" id="SSF48150">
    <property type="entry name" value="DNA-glycosylase"/>
    <property type="match status" value="1"/>
</dbReference>
<dbReference type="InterPro" id="IPR011257">
    <property type="entry name" value="DNA_glycosylase"/>
</dbReference>
<organism evidence="1 2">
    <name type="scientific">Colwellia asteriadis</name>
    <dbReference type="NCBI Taxonomy" id="517723"/>
    <lineage>
        <taxon>Bacteria</taxon>
        <taxon>Pseudomonadati</taxon>
        <taxon>Pseudomonadota</taxon>
        <taxon>Gammaproteobacteria</taxon>
        <taxon>Alteromonadales</taxon>
        <taxon>Colwelliaceae</taxon>
        <taxon>Colwellia</taxon>
    </lineage>
</organism>
<dbReference type="Gene3D" id="1.10.340.30">
    <property type="entry name" value="Hypothetical protein, domain 2"/>
    <property type="match status" value="1"/>
</dbReference>
<dbReference type="RefSeq" id="WP_343817460.1">
    <property type="nucleotide sequence ID" value="NZ_BAAAFA010000007.1"/>
</dbReference>
<accession>A0ABP3WMW9</accession>
<sequence length="198" mass="22799">MKNEPLCRCPWVDLSKPDYVQYHDEEWGVPVYDDKTMFEFMVLESAQAGLSWYTILKKRAGYRRLFADFDVTAVAKFNQEDVERLMQDAAIIRNRLKIEAAINNAKRFIEIQTEFGSFTHFIWSYVNNAPIVNNIESAEDYVATSPISDVLAKELKKRGFKFLGSTTLYSHLQATGLINDHLNSCYRKEAVSALIQPL</sequence>
<dbReference type="InterPro" id="IPR052891">
    <property type="entry name" value="DNA-3mA_glycosylase"/>
</dbReference>
<keyword evidence="2" id="KW-1185">Reference proteome</keyword>
<dbReference type="Pfam" id="PF03352">
    <property type="entry name" value="Adenine_glyco"/>
    <property type="match status" value="1"/>
</dbReference>
<dbReference type="InterPro" id="IPR005019">
    <property type="entry name" value="Adenine_glyco"/>
</dbReference>
<reference evidence="2" key="1">
    <citation type="journal article" date="2019" name="Int. J. Syst. Evol. Microbiol.">
        <title>The Global Catalogue of Microorganisms (GCM) 10K type strain sequencing project: providing services to taxonomists for standard genome sequencing and annotation.</title>
        <authorList>
            <consortium name="The Broad Institute Genomics Platform"/>
            <consortium name="The Broad Institute Genome Sequencing Center for Infectious Disease"/>
            <person name="Wu L."/>
            <person name="Ma J."/>
        </authorList>
    </citation>
    <scope>NUCLEOTIDE SEQUENCE [LARGE SCALE GENOMIC DNA]</scope>
    <source>
        <strain evidence="2">JCM 15608</strain>
    </source>
</reference>
<evidence type="ECO:0000313" key="2">
    <source>
        <dbReference type="Proteomes" id="UP001500021"/>
    </source>
</evidence>